<keyword evidence="10 13" id="KW-0067">ATP-binding</keyword>
<evidence type="ECO:0000256" key="2">
    <source>
        <dbReference type="ARBA" id="ARBA00004870"/>
    </source>
</evidence>
<evidence type="ECO:0000256" key="10">
    <source>
        <dbReference type="ARBA" id="ARBA00022840"/>
    </source>
</evidence>
<dbReference type="PANTHER" id="PTHR42724">
    <property type="entry name" value="TETRAACYLDISACCHARIDE 4'-KINASE"/>
    <property type="match status" value="1"/>
</dbReference>
<dbReference type="HAMAP" id="MF_00409">
    <property type="entry name" value="LpxK"/>
    <property type="match status" value="1"/>
</dbReference>
<keyword evidence="11 13" id="KW-0443">Lipid metabolism</keyword>
<evidence type="ECO:0000313" key="14">
    <source>
        <dbReference type="EMBL" id="MBD9356318.1"/>
    </source>
</evidence>
<keyword evidence="6 13" id="KW-0441">Lipid A biosynthesis</keyword>
<keyword evidence="8 13" id="KW-0547">Nucleotide-binding</keyword>
<dbReference type="PANTHER" id="PTHR42724:SF1">
    <property type="entry name" value="TETRAACYLDISACCHARIDE 4'-KINASE, MITOCHONDRIAL-RELATED"/>
    <property type="match status" value="1"/>
</dbReference>
<evidence type="ECO:0000256" key="4">
    <source>
        <dbReference type="ARBA" id="ARBA00016436"/>
    </source>
</evidence>
<dbReference type="GO" id="GO:0009029">
    <property type="term" value="F:lipid-A 4'-kinase activity"/>
    <property type="evidence" value="ECO:0007669"/>
    <property type="project" value="UniProtKB-EC"/>
</dbReference>
<organism evidence="14 15">
    <name type="scientific">Methylomonas albis</name>
    <dbReference type="NCBI Taxonomy" id="1854563"/>
    <lineage>
        <taxon>Bacteria</taxon>
        <taxon>Pseudomonadati</taxon>
        <taxon>Pseudomonadota</taxon>
        <taxon>Gammaproteobacteria</taxon>
        <taxon>Methylococcales</taxon>
        <taxon>Methylococcaceae</taxon>
        <taxon>Methylomonas</taxon>
    </lineage>
</organism>
<comment type="similarity">
    <text evidence="13">Belongs to the LpxK family.</text>
</comment>
<dbReference type="Pfam" id="PF02606">
    <property type="entry name" value="LpxK"/>
    <property type="match status" value="1"/>
</dbReference>
<evidence type="ECO:0000256" key="8">
    <source>
        <dbReference type="ARBA" id="ARBA00022741"/>
    </source>
</evidence>
<evidence type="ECO:0000256" key="13">
    <source>
        <dbReference type="HAMAP-Rule" id="MF_00409"/>
    </source>
</evidence>
<keyword evidence="9 13" id="KW-0418">Kinase</keyword>
<dbReference type="RefSeq" id="WP_192374682.1">
    <property type="nucleotide sequence ID" value="NZ_CAJHIV010000001.1"/>
</dbReference>
<protein>
    <recommendedName>
        <fullName evidence="4 13">Tetraacyldisaccharide 4'-kinase</fullName>
        <ecNumber evidence="3 13">2.7.1.130</ecNumber>
    </recommendedName>
    <alternativeName>
        <fullName evidence="12 13">Lipid A 4'-kinase</fullName>
    </alternativeName>
</protein>
<evidence type="ECO:0000256" key="1">
    <source>
        <dbReference type="ARBA" id="ARBA00002274"/>
    </source>
</evidence>
<gene>
    <name evidence="13" type="primary">lpxK</name>
    <name evidence="14" type="ORF">IE877_10520</name>
</gene>
<feature type="binding site" evidence="13">
    <location>
        <begin position="62"/>
        <end position="69"/>
    </location>
    <ligand>
        <name>ATP</name>
        <dbReference type="ChEBI" id="CHEBI:30616"/>
    </ligand>
</feature>
<name>A0ABR9D236_9GAMM</name>
<accession>A0ABR9D236</accession>
<keyword evidence="15" id="KW-1185">Reference proteome</keyword>
<dbReference type="InterPro" id="IPR003758">
    <property type="entry name" value="LpxK"/>
</dbReference>
<evidence type="ECO:0000256" key="9">
    <source>
        <dbReference type="ARBA" id="ARBA00022777"/>
    </source>
</evidence>
<dbReference type="SUPFAM" id="SSF52540">
    <property type="entry name" value="P-loop containing nucleoside triphosphate hydrolases"/>
    <property type="match status" value="1"/>
</dbReference>
<dbReference type="Proteomes" id="UP000652176">
    <property type="component" value="Unassembled WGS sequence"/>
</dbReference>
<dbReference type="NCBIfam" id="TIGR00682">
    <property type="entry name" value="lpxK"/>
    <property type="match status" value="1"/>
</dbReference>
<dbReference type="EMBL" id="JACXSS010000001">
    <property type="protein sequence ID" value="MBD9356318.1"/>
    <property type="molecule type" value="Genomic_DNA"/>
</dbReference>
<comment type="pathway">
    <text evidence="2 13">Glycolipid biosynthesis; lipid IV(A) biosynthesis; lipid IV(A) from (3R)-3-hydroxytetradecanoyl-[acyl-carrier-protein] and UDP-N-acetyl-alpha-D-glucosamine: step 6/6.</text>
</comment>
<evidence type="ECO:0000256" key="6">
    <source>
        <dbReference type="ARBA" id="ARBA00022556"/>
    </source>
</evidence>
<evidence type="ECO:0000256" key="5">
    <source>
        <dbReference type="ARBA" id="ARBA00022516"/>
    </source>
</evidence>
<keyword evidence="5 13" id="KW-0444">Lipid biosynthesis</keyword>
<evidence type="ECO:0000256" key="3">
    <source>
        <dbReference type="ARBA" id="ARBA00012071"/>
    </source>
</evidence>
<reference evidence="14 15" key="1">
    <citation type="submission" date="2020-09" db="EMBL/GenBank/DDBJ databases">
        <title>Methylomonas albis sp. nov. and Methylomonas fluvii sp. nov.: Two cold-adapted methanotrophs from the River Elbe and an amended description of Methylovulum psychrotolerans strain Eb1.</title>
        <authorList>
            <person name="Bussmann I.K."/>
            <person name="Klings K.-W."/>
            <person name="Warnstedt J."/>
            <person name="Hoppert M."/>
            <person name="Saborowski A."/>
            <person name="Horn F."/>
            <person name="Liebner S."/>
        </authorList>
    </citation>
    <scope>NUCLEOTIDE SEQUENCE [LARGE SCALE GENOMIC DNA]</scope>
    <source>
        <strain evidence="14 15">EbA</strain>
    </source>
</reference>
<proteinExistence type="inferred from homology"/>
<dbReference type="EC" id="2.7.1.130" evidence="3 13"/>
<comment type="catalytic activity">
    <reaction evidence="13">
        <text>a lipid A disaccharide + ATP = a lipid IVA + ADP + H(+)</text>
        <dbReference type="Rhea" id="RHEA:67840"/>
        <dbReference type="ChEBI" id="CHEBI:15378"/>
        <dbReference type="ChEBI" id="CHEBI:30616"/>
        <dbReference type="ChEBI" id="CHEBI:176343"/>
        <dbReference type="ChEBI" id="CHEBI:176425"/>
        <dbReference type="ChEBI" id="CHEBI:456216"/>
        <dbReference type="EC" id="2.7.1.130"/>
    </reaction>
</comment>
<evidence type="ECO:0000256" key="11">
    <source>
        <dbReference type="ARBA" id="ARBA00023098"/>
    </source>
</evidence>
<evidence type="ECO:0000313" key="15">
    <source>
        <dbReference type="Proteomes" id="UP000652176"/>
    </source>
</evidence>
<keyword evidence="7 13" id="KW-0808">Transferase</keyword>
<evidence type="ECO:0000256" key="7">
    <source>
        <dbReference type="ARBA" id="ARBA00022679"/>
    </source>
</evidence>
<sequence>MNKKLVKWFEDAWYKEMYISAWLMPWSMLYVDAIRFRRFLYRIGILKKTKLPVPVIIVGNITVGGTGKTPLVIWMVEFLKQNGYKPGVISRGYAGAAGVSPQAVTADSNPAQVGDEAVLLAKRCACPVVVGAERVAAGRQLLSSNACDVLISDDGLQHYALERDIEIVVIDGQRRFGNGYCLPVGPLREPQERVRQVDLVVVNGPDELLEGELPMHCKGQQLINLQTGEQQPLAEFKDTACHAVAAIGNPARFFAQLAAAGLDCQTHALPDHHPFTAEDLQFKEPRPVIMTEKDAVKCARFATDQHWYLPIDAELPEAFSQQLLKLLKDKAHG</sequence>
<comment type="caution">
    <text evidence="14">The sequence shown here is derived from an EMBL/GenBank/DDBJ whole genome shotgun (WGS) entry which is preliminary data.</text>
</comment>
<comment type="function">
    <text evidence="1 13">Transfers the gamma-phosphate of ATP to the 4'-position of a tetraacyldisaccharide 1-phosphate intermediate (termed DS-1-P) to form tetraacyldisaccharide 1,4'-bis-phosphate (lipid IVA).</text>
</comment>
<dbReference type="InterPro" id="IPR027417">
    <property type="entry name" value="P-loop_NTPase"/>
</dbReference>
<evidence type="ECO:0000256" key="12">
    <source>
        <dbReference type="ARBA" id="ARBA00029757"/>
    </source>
</evidence>